<organism evidence="7 8">
    <name type="scientific">Qipengyuania xiapuensis</name>
    <dbReference type="NCBI Taxonomy" id="2867236"/>
    <lineage>
        <taxon>Bacteria</taxon>
        <taxon>Pseudomonadati</taxon>
        <taxon>Pseudomonadota</taxon>
        <taxon>Alphaproteobacteria</taxon>
        <taxon>Sphingomonadales</taxon>
        <taxon>Erythrobacteraceae</taxon>
        <taxon>Qipengyuania</taxon>
    </lineage>
</organism>
<dbReference type="PANTHER" id="PTHR30250:SF31">
    <property type="entry name" value="INNER MEMBRANE PROTEIN YGHQ"/>
    <property type="match status" value="1"/>
</dbReference>
<feature type="transmembrane region" description="Helical" evidence="6">
    <location>
        <begin position="334"/>
        <end position="360"/>
    </location>
</feature>
<proteinExistence type="predicted"/>
<sequence>MSRTQDLRGAVDGGSGTNASAHSLGELVRSRIASIAHLLTGNFGVAILMFASISLAARALGAAEFGALALILAVGRVSERLVRFESWQPLIRYVAQEENSGDAQSLSRLYAFGLLLDICSALLAAVLAISAGLFLGQFFGLEADQLHLVAIYACAIALNIRGMPSAALRMAGRFRTLAYIQGFSGLLRLLGTLVLLARGDGLASFVLLWTAAQIFDAMLFNLAGFRALRDQGVPNPLRASWRGLRQRYPGFLKFAFSTNLSSMLRTLTHEVDTLLVGALVGPTGAGLYYLARRIAKVAQQAGDLVQTVVYPDMARVWTGVAWRNMSKIVTSVQLVLAALALAAIFIIFLTGEPLLVFALGNDFADLLPLLLAQLVAVGLILHAAPSRSALLAMNRPGLVLVVAAAATALFFAVALLAIPQLGPLGGNFAHIAFGLFTAVCLDIAMWRGIGARGASEKP</sequence>
<keyword evidence="5 6" id="KW-0472">Membrane</keyword>
<keyword evidence="4 6" id="KW-1133">Transmembrane helix</keyword>
<reference evidence="7 8" key="1">
    <citation type="submission" date="2021-08" db="EMBL/GenBank/DDBJ databases">
        <title>Comparative Genomics Analysis of the Genus Qipengyuania Reveals Extensive Genetic Diversity and Metabolic Versatility, Including the Description of Fifteen Novel Species.</title>
        <authorList>
            <person name="Liu Y."/>
        </authorList>
    </citation>
    <scope>NUCLEOTIDE SEQUENCE [LARGE SCALE GENOMIC DNA]</scope>
    <source>
        <strain evidence="7 8">1NDW3</strain>
    </source>
</reference>
<evidence type="ECO:0000256" key="2">
    <source>
        <dbReference type="ARBA" id="ARBA00022475"/>
    </source>
</evidence>
<name>A0ABX9A174_9SPHN</name>
<keyword evidence="2" id="KW-1003">Cell membrane</keyword>
<dbReference type="Pfam" id="PF13440">
    <property type="entry name" value="Polysacc_synt_3"/>
    <property type="match status" value="1"/>
</dbReference>
<evidence type="ECO:0000256" key="4">
    <source>
        <dbReference type="ARBA" id="ARBA00022989"/>
    </source>
</evidence>
<feature type="transmembrane region" description="Helical" evidence="6">
    <location>
        <begin position="146"/>
        <end position="164"/>
    </location>
</feature>
<comment type="subcellular location">
    <subcellularLocation>
        <location evidence="1">Cell membrane</location>
        <topology evidence="1">Multi-pass membrane protein</topology>
    </subcellularLocation>
</comment>
<gene>
    <name evidence="7" type="ORF">K3162_03230</name>
</gene>
<accession>A0ABX9A174</accession>
<feature type="transmembrane region" description="Helical" evidence="6">
    <location>
        <begin position="397"/>
        <end position="418"/>
    </location>
</feature>
<evidence type="ECO:0000256" key="3">
    <source>
        <dbReference type="ARBA" id="ARBA00022692"/>
    </source>
</evidence>
<feature type="transmembrane region" description="Helical" evidence="6">
    <location>
        <begin position="32"/>
        <end position="53"/>
    </location>
</feature>
<dbReference type="EMBL" id="CP081296">
    <property type="protein sequence ID" value="QZD93063.1"/>
    <property type="molecule type" value="Genomic_DNA"/>
</dbReference>
<dbReference type="RefSeq" id="WP_221428752.1">
    <property type="nucleotide sequence ID" value="NZ_CP081296.1"/>
</dbReference>
<evidence type="ECO:0000256" key="5">
    <source>
        <dbReference type="ARBA" id="ARBA00023136"/>
    </source>
</evidence>
<keyword evidence="3 6" id="KW-0812">Transmembrane</keyword>
<dbReference type="PANTHER" id="PTHR30250">
    <property type="entry name" value="PST FAMILY PREDICTED COLANIC ACID TRANSPORTER"/>
    <property type="match status" value="1"/>
</dbReference>
<feature type="transmembrane region" description="Helical" evidence="6">
    <location>
        <begin position="273"/>
        <end position="291"/>
    </location>
</feature>
<feature type="transmembrane region" description="Helical" evidence="6">
    <location>
        <begin position="366"/>
        <end position="385"/>
    </location>
</feature>
<protein>
    <submittedName>
        <fullName evidence="7">Lipopolysaccharide biosynthesis protein</fullName>
    </submittedName>
</protein>
<feature type="transmembrane region" description="Helical" evidence="6">
    <location>
        <begin position="59"/>
        <end position="77"/>
    </location>
</feature>
<evidence type="ECO:0000256" key="6">
    <source>
        <dbReference type="SAM" id="Phobius"/>
    </source>
</evidence>
<feature type="transmembrane region" description="Helical" evidence="6">
    <location>
        <begin position="109"/>
        <end position="134"/>
    </location>
</feature>
<dbReference type="InterPro" id="IPR050833">
    <property type="entry name" value="Poly_Biosynth_Transport"/>
</dbReference>
<evidence type="ECO:0000256" key="1">
    <source>
        <dbReference type="ARBA" id="ARBA00004651"/>
    </source>
</evidence>
<evidence type="ECO:0000313" key="7">
    <source>
        <dbReference type="EMBL" id="QZD93063.1"/>
    </source>
</evidence>
<keyword evidence="8" id="KW-1185">Reference proteome</keyword>
<dbReference type="Proteomes" id="UP000824300">
    <property type="component" value="Chromosome"/>
</dbReference>
<evidence type="ECO:0000313" key="8">
    <source>
        <dbReference type="Proteomes" id="UP000824300"/>
    </source>
</evidence>
<feature type="transmembrane region" description="Helical" evidence="6">
    <location>
        <begin position="430"/>
        <end position="449"/>
    </location>
</feature>